<evidence type="ECO:0000259" key="4">
    <source>
        <dbReference type="PROSITE" id="PS51292"/>
    </source>
</evidence>
<evidence type="ECO:0000313" key="5">
    <source>
        <dbReference type="EMBL" id="CAE8592067.1"/>
    </source>
</evidence>
<dbReference type="AlphaFoldDB" id="A0A813KLK3"/>
<proteinExistence type="predicted"/>
<dbReference type="Gene3D" id="3.30.40.10">
    <property type="entry name" value="Zinc/RING finger domain, C3HC4 (zinc finger)"/>
    <property type="match status" value="1"/>
</dbReference>
<feature type="non-terminal residue" evidence="6">
    <location>
        <position position="1"/>
    </location>
</feature>
<dbReference type="Pfam" id="PF12906">
    <property type="entry name" value="RINGv"/>
    <property type="match status" value="1"/>
</dbReference>
<evidence type="ECO:0000256" key="3">
    <source>
        <dbReference type="ARBA" id="ARBA00022833"/>
    </source>
</evidence>
<dbReference type="EMBL" id="CAJNNW010030090">
    <property type="protein sequence ID" value="CAE8702422.1"/>
    <property type="molecule type" value="Genomic_DNA"/>
</dbReference>
<dbReference type="Proteomes" id="UP000626109">
    <property type="component" value="Unassembled WGS sequence"/>
</dbReference>
<keyword evidence="2" id="KW-0863">Zinc-finger</keyword>
<comment type="caution">
    <text evidence="6">The sequence shown here is derived from an EMBL/GenBank/DDBJ whole genome shotgun (WGS) entry which is preliminary data.</text>
</comment>
<evidence type="ECO:0000313" key="7">
    <source>
        <dbReference type="Proteomes" id="UP000626109"/>
    </source>
</evidence>
<keyword evidence="3" id="KW-0862">Zinc</keyword>
<dbReference type="EMBL" id="CAJNNV010005440">
    <property type="protein sequence ID" value="CAE8592067.1"/>
    <property type="molecule type" value="Genomic_DNA"/>
</dbReference>
<sequence length="115" mass="11501">MEAAEAASAMAAWAASALMAAIGCSLHSDKAAREVPGTAAAEAVAGHRTYGSGAAELCQGGSAIAVTSSSGDQVAEVGKPTEEEPMCRICLEGSRADGDNFLTPCRCSGTQRLVP</sequence>
<keyword evidence="8" id="KW-1185">Reference proteome</keyword>
<accession>A0A813KLK3</accession>
<protein>
    <recommendedName>
        <fullName evidence="4">RING-CH-type domain-containing protein</fullName>
    </recommendedName>
</protein>
<dbReference type="PROSITE" id="PS51292">
    <property type="entry name" value="ZF_RING_CH"/>
    <property type="match status" value="1"/>
</dbReference>
<gene>
    <name evidence="5" type="ORF">PGLA1383_LOCUS10723</name>
    <name evidence="6" type="ORF">PGLA2088_LOCUS32420</name>
</gene>
<evidence type="ECO:0000256" key="2">
    <source>
        <dbReference type="ARBA" id="ARBA00022771"/>
    </source>
</evidence>
<feature type="domain" description="RING-CH-type" evidence="4">
    <location>
        <begin position="79"/>
        <end position="115"/>
    </location>
</feature>
<dbReference type="OrthoDB" id="273089at2759"/>
<dbReference type="SUPFAM" id="SSF57850">
    <property type="entry name" value="RING/U-box"/>
    <property type="match status" value="1"/>
</dbReference>
<evidence type="ECO:0000256" key="1">
    <source>
        <dbReference type="ARBA" id="ARBA00022723"/>
    </source>
</evidence>
<keyword evidence="1" id="KW-0479">Metal-binding</keyword>
<evidence type="ECO:0000313" key="6">
    <source>
        <dbReference type="EMBL" id="CAE8702422.1"/>
    </source>
</evidence>
<evidence type="ECO:0000313" key="8">
    <source>
        <dbReference type="Proteomes" id="UP000654075"/>
    </source>
</evidence>
<organism evidence="6 7">
    <name type="scientific">Polarella glacialis</name>
    <name type="common">Dinoflagellate</name>
    <dbReference type="NCBI Taxonomy" id="89957"/>
    <lineage>
        <taxon>Eukaryota</taxon>
        <taxon>Sar</taxon>
        <taxon>Alveolata</taxon>
        <taxon>Dinophyceae</taxon>
        <taxon>Suessiales</taxon>
        <taxon>Suessiaceae</taxon>
        <taxon>Polarella</taxon>
    </lineage>
</organism>
<dbReference type="InterPro" id="IPR013083">
    <property type="entry name" value="Znf_RING/FYVE/PHD"/>
</dbReference>
<reference evidence="6" key="1">
    <citation type="submission" date="2021-02" db="EMBL/GenBank/DDBJ databases">
        <authorList>
            <person name="Dougan E. K."/>
            <person name="Rhodes N."/>
            <person name="Thang M."/>
            <person name="Chan C."/>
        </authorList>
    </citation>
    <scope>NUCLEOTIDE SEQUENCE</scope>
</reference>
<dbReference type="GO" id="GO:0008270">
    <property type="term" value="F:zinc ion binding"/>
    <property type="evidence" value="ECO:0007669"/>
    <property type="project" value="UniProtKB-KW"/>
</dbReference>
<dbReference type="InterPro" id="IPR011016">
    <property type="entry name" value="Znf_RING-CH"/>
</dbReference>
<dbReference type="Proteomes" id="UP000654075">
    <property type="component" value="Unassembled WGS sequence"/>
</dbReference>
<name>A0A813KLK3_POLGL</name>